<feature type="compositionally biased region" description="Basic and acidic residues" evidence="8">
    <location>
        <begin position="154"/>
        <end position="173"/>
    </location>
</feature>
<dbReference type="InterPro" id="IPR051018">
    <property type="entry name" value="Bacteriophage_GH24"/>
</dbReference>
<dbReference type="Pfam" id="PF00959">
    <property type="entry name" value="Phage_lysozyme"/>
    <property type="match status" value="1"/>
</dbReference>
<dbReference type="InterPro" id="IPR023347">
    <property type="entry name" value="Lysozyme_dom_sf"/>
</dbReference>
<dbReference type="InterPro" id="IPR043688">
    <property type="entry name" value="SAR_endolysin-like"/>
</dbReference>
<dbReference type="EMBL" id="CP118166">
    <property type="protein sequence ID" value="WDI30717.1"/>
    <property type="molecule type" value="Genomic_DNA"/>
</dbReference>
<keyword evidence="9" id="KW-1133">Transmembrane helix</keyword>
<dbReference type="GO" id="GO:0003796">
    <property type="term" value="F:lysozyme activity"/>
    <property type="evidence" value="ECO:0007669"/>
    <property type="project" value="UniProtKB-EC"/>
</dbReference>
<feature type="transmembrane region" description="Helical" evidence="9">
    <location>
        <begin position="273"/>
        <end position="293"/>
    </location>
</feature>
<evidence type="ECO:0000256" key="6">
    <source>
        <dbReference type="ARBA" id="ARBA00023295"/>
    </source>
</evidence>
<keyword evidence="5" id="KW-1035">Host cytoplasm</keyword>
<keyword evidence="4 7" id="KW-0378">Hydrolase</keyword>
<dbReference type="InterPro" id="IPR033907">
    <property type="entry name" value="Endolysin_autolysin"/>
</dbReference>
<dbReference type="HAMAP" id="MF_04110">
    <property type="entry name" value="ENDOLYSIN_T4"/>
    <property type="match status" value="1"/>
</dbReference>
<reference evidence="10" key="1">
    <citation type="submission" date="2023-02" db="EMBL/GenBank/DDBJ databases">
        <title>Genome sequence of Hyphococcus flavus.</title>
        <authorList>
            <person name="Rong J.-C."/>
            <person name="Zhao Q."/>
            <person name="Yi M."/>
            <person name="Wu J.-Y."/>
        </authorList>
    </citation>
    <scope>NUCLEOTIDE SEQUENCE</scope>
    <source>
        <strain evidence="10">MCCC 1K03223</strain>
    </source>
</reference>
<proteinExistence type="inferred from homology"/>
<keyword evidence="3 7" id="KW-0081">Bacteriolytic enzyme</keyword>
<dbReference type="GO" id="GO:0016998">
    <property type="term" value="P:cell wall macromolecule catabolic process"/>
    <property type="evidence" value="ECO:0007669"/>
    <property type="project" value="InterPro"/>
</dbReference>
<evidence type="ECO:0000256" key="3">
    <source>
        <dbReference type="ARBA" id="ARBA00022638"/>
    </source>
</evidence>
<comment type="similarity">
    <text evidence="7">Belongs to the glycosyl hydrolase 24 family.</text>
</comment>
<dbReference type="CDD" id="cd00737">
    <property type="entry name" value="lyz_endolysin_autolysin"/>
    <property type="match status" value="1"/>
</dbReference>
<dbReference type="AlphaFoldDB" id="A0AAF0CGI6"/>
<keyword evidence="9" id="KW-0812">Transmembrane</keyword>
<dbReference type="Proteomes" id="UP001214043">
    <property type="component" value="Chromosome"/>
</dbReference>
<evidence type="ECO:0000256" key="2">
    <source>
        <dbReference type="ARBA" id="ARBA00022529"/>
    </source>
</evidence>
<dbReference type="GO" id="GO:0009253">
    <property type="term" value="P:peptidoglycan catabolic process"/>
    <property type="evidence" value="ECO:0007669"/>
    <property type="project" value="InterPro"/>
</dbReference>
<evidence type="ECO:0000256" key="8">
    <source>
        <dbReference type="SAM" id="MobiDB-lite"/>
    </source>
</evidence>
<organism evidence="10 11">
    <name type="scientific">Hyphococcus flavus</name>
    <dbReference type="NCBI Taxonomy" id="1866326"/>
    <lineage>
        <taxon>Bacteria</taxon>
        <taxon>Pseudomonadati</taxon>
        <taxon>Pseudomonadota</taxon>
        <taxon>Alphaproteobacteria</taxon>
        <taxon>Parvularculales</taxon>
        <taxon>Parvularculaceae</taxon>
        <taxon>Hyphococcus</taxon>
    </lineage>
</organism>
<dbReference type="InterPro" id="IPR023346">
    <property type="entry name" value="Lysozyme-like_dom_sf"/>
</dbReference>
<dbReference type="InterPro" id="IPR034690">
    <property type="entry name" value="Endolysin_T4_type"/>
</dbReference>
<evidence type="ECO:0000256" key="7">
    <source>
        <dbReference type="RuleBase" id="RU003788"/>
    </source>
</evidence>
<sequence length="301" mass="32711">MRTSPSGIDLIKRFEGLELEAYQDIAGIWTIGYGHTGDDVEPGMKISEKDAEELLKRDLRPREQAVDSAVKVPLNQNEFDALVSFVYNVGVGAFRGSTALKRLNKGDRIGAADALTWWNKATVGGVLREVLGLTRRRASERALFLTPDGPPMVRDPEQIEENSRAEPVEDAPRRGNVAESRTVQGATIAGGAGVASSTLGRDNAEELDQIESNIENGEGLTEDPSAGEGSTPPSSETDGAPSTDDQSADTGEMVEVPADRPSKHEAHAVEAQVQFALLILIVLSVLFVIFARWDDWRNYRR</sequence>
<keyword evidence="9" id="KW-0472">Membrane</keyword>
<feature type="region of interest" description="Disordered" evidence="8">
    <location>
        <begin position="215"/>
        <end position="265"/>
    </location>
</feature>
<dbReference type="PANTHER" id="PTHR38107:SF3">
    <property type="entry name" value="LYSOZYME RRRD-RELATED"/>
    <property type="match status" value="1"/>
</dbReference>
<dbReference type="Gene3D" id="1.10.530.40">
    <property type="match status" value="1"/>
</dbReference>
<evidence type="ECO:0000313" key="10">
    <source>
        <dbReference type="EMBL" id="WDI30717.1"/>
    </source>
</evidence>
<evidence type="ECO:0000256" key="4">
    <source>
        <dbReference type="ARBA" id="ARBA00022801"/>
    </source>
</evidence>
<dbReference type="InterPro" id="IPR002196">
    <property type="entry name" value="Glyco_hydro_24"/>
</dbReference>
<evidence type="ECO:0000256" key="1">
    <source>
        <dbReference type="ARBA" id="ARBA00000632"/>
    </source>
</evidence>
<keyword evidence="2 7" id="KW-0929">Antimicrobial</keyword>
<protein>
    <recommendedName>
        <fullName evidence="7">Lysozyme</fullName>
        <ecNumber evidence="7">3.2.1.17</ecNumber>
    </recommendedName>
</protein>
<evidence type="ECO:0000256" key="9">
    <source>
        <dbReference type="SAM" id="Phobius"/>
    </source>
</evidence>
<evidence type="ECO:0000313" key="11">
    <source>
        <dbReference type="Proteomes" id="UP001214043"/>
    </source>
</evidence>
<keyword evidence="6 7" id="KW-0326">Glycosidase</keyword>
<feature type="region of interest" description="Disordered" evidence="8">
    <location>
        <begin position="145"/>
        <end position="201"/>
    </location>
</feature>
<name>A0AAF0CGI6_9PROT</name>
<accession>A0AAF0CGI6</accession>
<gene>
    <name evidence="10" type="ORF">PUV54_12215</name>
</gene>
<dbReference type="RefSeq" id="WP_274492531.1">
    <property type="nucleotide sequence ID" value="NZ_CP118166.1"/>
</dbReference>
<keyword evidence="11" id="KW-1185">Reference proteome</keyword>
<dbReference type="SUPFAM" id="SSF53955">
    <property type="entry name" value="Lysozyme-like"/>
    <property type="match status" value="1"/>
</dbReference>
<dbReference type="HAMAP" id="MF_04136">
    <property type="entry name" value="SAR_ENDOLYSIN"/>
    <property type="match status" value="1"/>
</dbReference>
<dbReference type="KEGG" id="hfl:PUV54_12215"/>
<dbReference type="GO" id="GO:0042742">
    <property type="term" value="P:defense response to bacterium"/>
    <property type="evidence" value="ECO:0007669"/>
    <property type="project" value="UniProtKB-KW"/>
</dbReference>
<comment type="catalytic activity">
    <reaction evidence="1 7">
        <text>Hydrolysis of (1-&gt;4)-beta-linkages between N-acetylmuramic acid and N-acetyl-D-glucosamine residues in a peptidoglycan and between N-acetyl-D-glucosamine residues in chitodextrins.</text>
        <dbReference type="EC" id="3.2.1.17"/>
    </reaction>
</comment>
<dbReference type="GO" id="GO:0031640">
    <property type="term" value="P:killing of cells of another organism"/>
    <property type="evidence" value="ECO:0007669"/>
    <property type="project" value="UniProtKB-KW"/>
</dbReference>
<dbReference type="EC" id="3.2.1.17" evidence="7"/>
<dbReference type="PANTHER" id="PTHR38107">
    <property type="match status" value="1"/>
</dbReference>
<evidence type="ECO:0000256" key="5">
    <source>
        <dbReference type="ARBA" id="ARBA00023200"/>
    </source>
</evidence>